<evidence type="ECO:0000256" key="1">
    <source>
        <dbReference type="ARBA" id="ARBA00008694"/>
    </source>
</evidence>
<dbReference type="Proteomes" id="UP000269708">
    <property type="component" value="Unassembled WGS sequence"/>
</dbReference>
<dbReference type="SUPFAM" id="SSF55729">
    <property type="entry name" value="Acyl-CoA N-acyltransferases (Nat)"/>
    <property type="match status" value="1"/>
</dbReference>
<dbReference type="InterPro" id="IPR016181">
    <property type="entry name" value="Acyl_CoA_acyltransferase"/>
</dbReference>
<gene>
    <name evidence="5" type="ORF">EDC50_1986</name>
</gene>
<dbReference type="InterPro" id="IPR000182">
    <property type="entry name" value="GNAT_dom"/>
</dbReference>
<reference evidence="5 6" key="1">
    <citation type="submission" date="2018-11" db="EMBL/GenBank/DDBJ databases">
        <title>Genomic Encyclopedia of Type Strains, Phase IV (KMG-IV): sequencing the most valuable type-strain genomes for metagenomic binning, comparative biology and taxonomic classification.</title>
        <authorList>
            <person name="Goeker M."/>
        </authorList>
    </citation>
    <scope>NUCLEOTIDE SEQUENCE [LARGE SCALE GENOMIC DNA]</scope>
    <source>
        <strain evidence="5 6">DSM 25623</strain>
    </source>
</reference>
<dbReference type="Pfam" id="PF00583">
    <property type="entry name" value="Acetyltransf_1"/>
    <property type="match status" value="1"/>
</dbReference>
<name>A0A3N4W4K3_9GAMM</name>
<comment type="similarity">
    <text evidence="1">Belongs to the acetyltransferase family.</text>
</comment>
<dbReference type="AlphaFoldDB" id="A0A3N4W4K3"/>
<dbReference type="FunFam" id="3.40.630.30:FF:000064">
    <property type="entry name" value="GNAT family acetyltransferase"/>
    <property type="match status" value="1"/>
</dbReference>
<sequence length="165" mass="17537">MIATAPGPIVRKAGRHDAAALLGLIRALAAHEGFSSYVRTDEDTLRRHGFGERPAFAAFIAELDGAPVGFVSYTVQYSIWYGREYLHVDDVFVAAAARGAGVGKRLMAAVARECLARGYAFARWTVETGNARAIGFYRGLGAGVREKGVCTWTPEAMAALATGAA</sequence>
<feature type="domain" description="N-acetyltransferase" evidence="4">
    <location>
        <begin position="8"/>
        <end position="162"/>
    </location>
</feature>
<evidence type="ECO:0000313" key="6">
    <source>
        <dbReference type="Proteomes" id="UP000269708"/>
    </source>
</evidence>
<keyword evidence="6" id="KW-1185">Reference proteome</keyword>
<evidence type="ECO:0000259" key="4">
    <source>
        <dbReference type="PROSITE" id="PS51186"/>
    </source>
</evidence>
<proteinExistence type="inferred from homology"/>
<keyword evidence="3" id="KW-0012">Acyltransferase</keyword>
<dbReference type="InterPro" id="IPR051016">
    <property type="entry name" value="Diverse_Substrate_AcTransf"/>
</dbReference>
<dbReference type="PROSITE" id="PS51186">
    <property type="entry name" value="GNAT"/>
    <property type="match status" value="1"/>
</dbReference>
<dbReference type="OrthoDB" id="9805924at2"/>
<accession>A0A3N4W4K3</accession>
<dbReference type="Gene3D" id="3.40.630.30">
    <property type="match status" value="1"/>
</dbReference>
<dbReference type="GO" id="GO:0008080">
    <property type="term" value="F:N-acetyltransferase activity"/>
    <property type="evidence" value="ECO:0007669"/>
    <property type="project" value="TreeGrafter"/>
</dbReference>
<dbReference type="PANTHER" id="PTHR10545:SF29">
    <property type="entry name" value="GH14572P-RELATED"/>
    <property type="match status" value="1"/>
</dbReference>
<dbReference type="RefSeq" id="WP_158635738.1">
    <property type="nucleotide sequence ID" value="NZ_RKQN01000002.1"/>
</dbReference>
<protein>
    <submittedName>
        <fullName evidence="5">Acetyltransferase (GNAT) family protein</fullName>
    </submittedName>
</protein>
<evidence type="ECO:0000256" key="2">
    <source>
        <dbReference type="ARBA" id="ARBA00022679"/>
    </source>
</evidence>
<evidence type="ECO:0000313" key="5">
    <source>
        <dbReference type="EMBL" id="RPE80154.1"/>
    </source>
</evidence>
<keyword evidence="2 5" id="KW-0808">Transferase</keyword>
<dbReference type="PANTHER" id="PTHR10545">
    <property type="entry name" value="DIAMINE N-ACETYLTRANSFERASE"/>
    <property type="match status" value="1"/>
</dbReference>
<evidence type="ECO:0000256" key="3">
    <source>
        <dbReference type="ARBA" id="ARBA00023315"/>
    </source>
</evidence>
<organism evidence="5 6">
    <name type="scientific">Vulcaniibacterium tengchongense</name>
    <dbReference type="NCBI Taxonomy" id="1273429"/>
    <lineage>
        <taxon>Bacteria</taxon>
        <taxon>Pseudomonadati</taxon>
        <taxon>Pseudomonadota</taxon>
        <taxon>Gammaproteobacteria</taxon>
        <taxon>Lysobacterales</taxon>
        <taxon>Lysobacteraceae</taxon>
        <taxon>Vulcaniibacterium</taxon>
    </lineage>
</organism>
<comment type="caution">
    <text evidence="5">The sequence shown here is derived from an EMBL/GenBank/DDBJ whole genome shotgun (WGS) entry which is preliminary data.</text>
</comment>
<dbReference type="EMBL" id="RKQN01000002">
    <property type="protein sequence ID" value="RPE80154.1"/>
    <property type="molecule type" value="Genomic_DNA"/>
</dbReference>